<dbReference type="Pfam" id="PF02620">
    <property type="entry name" value="YceD"/>
    <property type="match status" value="1"/>
</dbReference>
<evidence type="ECO:0000313" key="2">
    <source>
        <dbReference type="Proteomes" id="UP000306229"/>
    </source>
</evidence>
<dbReference type="OrthoDB" id="1524821at2"/>
<gene>
    <name evidence="1" type="ORF">FF125_01430</name>
</gene>
<dbReference type="InterPro" id="IPR003772">
    <property type="entry name" value="YceD"/>
</dbReference>
<name>A0A5B7TPL0_9FLAO</name>
<sequence length="178" mass="20630">MKKKMFVIPFKGLKEANHKFEFQINKEFFEFYQYDDVCDANILVQLDFNKKSTLIELSFNAKGVVEVVCDLTNELFEQPIKAKLDLVVTFGEEFNDDDIDILILPHEAYEVDVSQYIYEMIILAIPSKKVHPGVKDGTLKSEILDKLEELKPKKIIINKEGSDPRWDKLKGLITDKKV</sequence>
<accession>A0A5B7TPL0</accession>
<dbReference type="Proteomes" id="UP000306229">
    <property type="component" value="Chromosome"/>
</dbReference>
<keyword evidence="2" id="KW-1185">Reference proteome</keyword>
<dbReference type="RefSeq" id="WP_138948115.1">
    <property type="nucleotide sequence ID" value="NZ_CP040749.1"/>
</dbReference>
<protein>
    <submittedName>
        <fullName evidence="1">DUF177 domain-containing protein</fullName>
    </submittedName>
</protein>
<dbReference type="KEGG" id="fbe:FF125_01430"/>
<evidence type="ECO:0000313" key="1">
    <source>
        <dbReference type="EMBL" id="QCX37164.1"/>
    </source>
</evidence>
<dbReference type="EMBL" id="CP040749">
    <property type="protein sequence ID" value="QCX37164.1"/>
    <property type="molecule type" value="Genomic_DNA"/>
</dbReference>
<organism evidence="1 2">
    <name type="scientific">Aureibaculum algae</name>
    <dbReference type="NCBI Taxonomy" id="2584122"/>
    <lineage>
        <taxon>Bacteria</taxon>
        <taxon>Pseudomonadati</taxon>
        <taxon>Bacteroidota</taxon>
        <taxon>Flavobacteriia</taxon>
        <taxon>Flavobacteriales</taxon>
        <taxon>Flavobacteriaceae</taxon>
        <taxon>Aureibaculum</taxon>
    </lineage>
</organism>
<dbReference type="AlphaFoldDB" id="A0A5B7TPL0"/>
<reference evidence="1 2" key="1">
    <citation type="submission" date="2019-05" db="EMBL/GenBank/DDBJ databases">
        <title>Algicella ahnfeltiae gen. nov., sp. nov., a novel marine bacterium of the family Flavobacteriaceae isolated from a red alga.</title>
        <authorList>
            <person name="Nedashkovskaya O.I."/>
            <person name="Kukhlevskiy A.D."/>
            <person name="Kim S.-G."/>
            <person name="Zhukova N.V."/>
            <person name="Mikhailov V.V."/>
        </authorList>
    </citation>
    <scope>NUCLEOTIDE SEQUENCE [LARGE SCALE GENOMIC DNA]</scope>
    <source>
        <strain evidence="1 2">10Alg115</strain>
    </source>
</reference>
<proteinExistence type="predicted"/>